<keyword evidence="2" id="KW-1185">Reference proteome</keyword>
<protein>
    <submittedName>
        <fullName evidence="1">4918_t:CDS:1</fullName>
    </submittedName>
</protein>
<name>A0ACA9NBD6_9GLOM</name>
<dbReference type="EMBL" id="CAJVPT010020254">
    <property type="protein sequence ID" value="CAG8646898.1"/>
    <property type="molecule type" value="Genomic_DNA"/>
</dbReference>
<evidence type="ECO:0000313" key="1">
    <source>
        <dbReference type="EMBL" id="CAG8646898.1"/>
    </source>
</evidence>
<dbReference type="Proteomes" id="UP000789525">
    <property type="component" value="Unassembled WGS sequence"/>
</dbReference>
<reference evidence="1" key="1">
    <citation type="submission" date="2021-06" db="EMBL/GenBank/DDBJ databases">
        <authorList>
            <person name="Kallberg Y."/>
            <person name="Tangrot J."/>
            <person name="Rosling A."/>
        </authorList>
    </citation>
    <scope>NUCLEOTIDE SEQUENCE</scope>
    <source>
        <strain evidence="1">CL356</strain>
    </source>
</reference>
<comment type="caution">
    <text evidence="1">The sequence shown here is derived from an EMBL/GenBank/DDBJ whole genome shotgun (WGS) entry which is preliminary data.</text>
</comment>
<feature type="non-terminal residue" evidence="1">
    <location>
        <position position="108"/>
    </location>
</feature>
<proteinExistence type="predicted"/>
<evidence type="ECO:0000313" key="2">
    <source>
        <dbReference type="Proteomes" id="UP000789525"/>
    </source>
</evidence>
<gene>
    <name evidence="1" type="ORF">ACOLOM_LOCUS8126</name>
</gene>
<sequence>MDTQLCIINGKRPKIHVDTPHEYAMLMKQCWDGEPSNRPTASEIADRMGALLRKSYEEIDNEQLSSHRLLITLTPNILVNDNEEGDINSQKILSSQVSSFQSWNITTS</sequence>
<organism evidence="1 2">
    <name type="scientific">Acaulospora colombiana</name>
    <dbReference type="NCBI Taxonomy" id="27376"/>
    <lineage>
        <taxon>Eukaryota</taxon>
        <taxon>Fungi</taxon>
        <taxon>Fungi incertae sedis</taxon>
        <taxon>Mucoromycota</taxon>
        <taxon>Glomeromycotina</taxon>
        <taxon>Glomeromycetes</taxon>
        <taxon>Diversisporales</taxon>
        <taxon>Acaulosporaceae</taxon>
        <taxon>Acaulospora</taxon>
    </lineage>
</organism>
<accession>A0ACA9NBD6</accession>